<dbReference type="VEuPathDB" id="MicrosporidiaDB:DI09_513p10"/>
<organism evidence="1 2">
    <name type="scientific">Mitosporidium daphniae</name>
    <dbReference type="NCBI Taxonomy" id="1485682"/>
    <lineage>
        <taxon>Eukaryota</taxon>
        <taxon>Fungi</taxon>
        <taxon>Fungi incertae sedis</taxon>
        <taxon>Microsporidia</taxon>
        <taxon>Mitosporidium</taxon>
    </lineage>
</organism>
<keyword evidence="2" id="KW-1185">Reference proteome</keyword>
<gene>
    <name evidence="1" type="ORF">DI09_513p10</name>
</gene>
<dbReference type="EMBL" id="JMKJ01000454">
    <property type="protein sequence ID" value="KGG50913.1"/>
    <property type="molecule type" value="Genomic_DNA"/>
</dbReference>
<dbReference type="HOGENOM" id="CLU_1986850_0_0_1"/>
<evidence type="ECO:0000313" key="2">
    <source>
        <dbReference type="Proteomes" id="UP000029725"/>
    </source>
</evidence>
<protein>
    <submittedName>
        <fullName evidence="1">Uncharacterized protein</fullName>
    </submittedName>
</protein>
<reference evidence="1 2" key="1">
    <citation type="submission" date="2014-04" db="EMBL/GenBank/DDBJ databases">
        <title>A new species of microsporidia sheds light on the evolution of extreme parasitism.</title>
        <authorList>
            <person name="Haag K.L."/>
            <person name="James T.Y."/>
            <person name="Larsson R."/>
            <person name="Schaer T.M."/>
            <person name="Refardt D."/>
            <person name="Pombert J.-F."/>
            <person name="Ebert D."/>
        </authorList>
    </citation>
    <scope>NUCLEOTIDE SEQUENCE [LARGE SCALE GENOMIC DNA]</scope>
    <source>
        <strain evidence="1 2">UGP3</strain>
        <tissue evidence="1">Spores</tissue>
    </source>
</reference>
<sequence>QDAKDIDILKNHLSKLLQAINDINKNTNAFVIELKQKKAGALEKVTVKKDGKYEKSEALKKILRDIKIKENYRYSNCKKNHIKLATETFLNTLQETKNKMALERVTQFEKIKGEVKSISRDIQQKA</sequence>
<dbReference type="AlphaFoldDB" id="A0A098VPI2"/>
<accession>A0A098VPI2</accession>
<feature type="non-terminal residue" evidence="1">
    <location>
        <position position="1"/>
    </location>
</feature>
<name>A0A098VPI2_9MICR</name>
<proteinExistence type="predicted"/>
<dbReference type="RefSeq" id="XP_013237349.1">
    <property type="nucleotide sequence ID" value="XM_013381895.1"/>
</dbReference>
<dbReference type="GeneID" id="25260220"/>
<comment type="caution">
    <text evidence="1">The sequence shown here is derived from an EMBL/GenBank/DDBJ whole genome shotgun (WGS) entry which is preliminary data.</text>
</comment>
<dbReference type="Proteomes" id="UP000029725">
    <property type="component" value="Unassembled WGS sequence"/>
</dbReference>
<evidence type="ECO:0000313" key="1">
    <source>
        <dbReference type="EMBL" id="KGG50913.1"/>
    </source>
</evidence>